<proteinExistence type="inferred from homology"/>
<dbReference type="OrthoDB" id="9811381at2"/>
<evidence type="ECO:0000256" key="5">
    <source>
        <dbReference type="ARBA" id="ARBA00023163"/>
    </source>
</evidence>
<feature type="domain" description="NusB/RsmB/TIM44" evidence="7">
    <location>
        <begin position="5"/>
        <end position="129"/>
    </location>
</feature>
<evidence type="ECO:0000313" key="9">
    <source>
        <dbReference type="Proteomes" id="UP000180254"/>
    </source>
</evidence>
<dbReference type="Gene3D" id="1.10.940.10">
    <property type="entry name" value="NusB-like"/>
    <property type="match status" value="1"/>
</dbReference>
<keyword evidence="3 6" id="KW-0694">RNA-binding</keyword>
<comment type="similarity">
    <text evidence="1 6">Belongs to the NusB family.</text>
</comment>
<evidence type="ECO:0000259" key="7">
    <source>
        <dbReference type="Pfam" id="PF01029"/>
    </source>
</evidence>
<dbReference type="InterPro" id="IPR035926">
    <property type="entry name" value="NusB-like_sf"/>
</dbReference>
<evidence type="ECO:0000256" key="1">
    <source>
        <dbReference type="ARBA" id="ARBA00005952"/>
    </source>
</evidence>
<comment type="function">
    <text evidence="6">Involved in transcription antitermination. Required for transcription of ribosomal RNA (rRNA) genes. Binds specifically to the boxA antiterminator sequence of the ribosomal RNA (rrn) operons.</text>
</comment>
<dbReference type="GO" id="GO:0006353">
    <property type="term" value="P:DNA-templated transcription termination"/>
    <property type="evidence" value="ECO:0007669"/>
    <property type="project" value="UniProtKB-UniRule"/>
</dbReference>
<evidence type="ECO:0000256" key="6">
    <source>
        <dbReference type="HAMAP-Rule" id="MF_00073"/>
    </source>
</evidence>
<keyword evidence="4 6" id="KW-0805">Transcription regulation</keyword>
<evidence type="ECO:0000256" key="2">
    <source>
        <dbReference type="ARBA" id="ARBA00022814"/>
    </source>
</evidence>
<sequence>MSRKTARETAMKTLFQMELNGEYDLDNVNINEEESLGEADSAYIEGLVRGVSEKLEEIDAIIEKYSKSWKLSRLPKVDLSILRIAIYEMMHIEDIPMQVSINEAIEIAKKYSTADSSKFINGLLGAYAKEMSGTDD</sequence>
<dbReference type="AlphaFoldDB" id="A0A1S1VAX7"/>
<dbReference type="CDD" id="cd00619">
    <property type="entry name" value="Terminator_NusB"/>
    <property type="match status" value="1"/>
</dbReference>
<dbReference type="GO" id="GO:0031564">
    <property type="term" value="P:transcription antitermination"/>
    <property type="evidence" value="ECO:0007669"/>
    <property type="project" value="UniProtKB-KW"/>
</dbReference>
<evidence type="ECO:0000256" key="4">
    <source>
        <dbReference type="ARBA" id="ARBA00023015"/>
    </source>
</evidence>
<dbReference type="PANTHER" id="PTHR11078:SF3">
    <property type="entry name" value="ANTITERMINATION NUSB DOMAIN-CONTAINING PROTEIN"/>
    <property type="match status" value="1"/>
</dbReference>
<dbReference type="GO" id="GO:0003723">
    <property type="term" value="F:RNA binding"/>
    <property type="evidence" value="ECO:0007669"/>
    <property type="project" value="UniProtKB-UniRule"/>
</dbReference>
<dbReference type="NCBIfam" id="TIGR01951">
    <property type="entry name" value="nusB"/>
    <property type="match status" value="1"/>
</dbReference>
<dbReference type="STRING" id="39480.EUAN_07730"/>
<comment type="caution">
    <text evidence="8">The sequence shown here is derived from an EMBL/GenBank/DDBJ whole genome shotgun (WGS) entry which is preliminary data.</text>
</comment>
<protein>
    <recommendedName>
        <fullName evidence="6">Transcription antitermination protein NusB</fullName>
    </recommendedName>
    <alternativeName>
        <fullName evidence="6">Antitermination factor NusB</fullName>
    </alternativeName>
</protein>
<gene>
    <name evidence="6" type="primary">nusB</name>
    <name evidence="8" type="ORF">EUAN_07730</name>
</gene>
<accession>A0A1S1VAX7</accession>
<dbReference type="PANTHER" id="PTHR11078">
    <property type="entry name" value="N UTILIZATION SUBSTANCE PROTEIN B-RELATED"/>
    <property type="match status" value="1"/>
</dbReference>
<keyword evidence="5 6" id="KW-0804">Transcription</keyword>
<dbReference type="InterPro" id="IPR006027">
    <property type="entry name" value="NusB_RsmB_TIM44"/>
</dbReference>
<organism evidence="8 9">
    <name type="scientific">Andreesenia angusta</name>
    <dbReference type="NCBI Taxonomy" id="39480"/>
    <lineage>
        <taxon>Bacteria</taxon>
        <taxon>Bacillati</taxon>
        <taxon>Bacillota</taxon>
        <taxon>Tissierellia</taxon>
        <taxon>Tissierellales</taxon>
        <taxon>Gottschalkiaceae</taxon>
        <taxon>Andreesenia</taxon>
    </lineage>
</organism>
<evidence type="ECO:0000256" key="3">
    <source>
        <dbReference type="ARBA" id="ARBA00022884"/>
    </source>
</evidence>
<keyword evidence="2 6" id="KW-0889">Transcription antitermination</keyword>
<dbReference type="SUPFAM" id="SSF48013">
    <property type="entry name" value="NusB-like"/>
    <property type="match status" value="1"/>
</dbReference>
<dbReference type="InterPro" id="IPR011605">
    <property type="entry name" value="NusB_fam"/>
</dbReference>
<reference evidence="8 9" key="1">
    <citation type="submission" date="2016-09" db="EMBL/GenBank/DDBJ databases">
        <title>Genome sequence of Eubacterium angustum.</title>
        <authorList>
            <person name="Poehlein A."/>
            <person name="Daniel R."/>
        </authorList>
    </citation>
    <scope>NUCLEOTIDE SEQUENCE [LARGE SCALE GENOMIC DNA]</scope>
    <source>
        <strain evidence="8 9">DSM 1989</strain>
    </source>
</reference>
<keyword evidence="9" id="KW-1185">Reference proteome</keyword>
<dbReference type="GO" id="GO:0005829">
    <property type="term" value="C:cytosol"/>
    <property type="evidence" value="ECO:0007669"/>
    <property type="project" value="TreeGrafter"/>
</dbReference>
<dbReference type="Proteomes" id="UP000180254">
    <property type="component" value="Unassembled WGS sequence"/>
</dbReference>
<name>A0A1S1VAX7_9FIRM</name>
<evidence type="ECO:0000313" key="8">
    <source>
        <dbReference type="EMBL" id="OHW62989.1"/>
    </source>
</evidence>
<dbReference type="HAMAP" id="MF_00073">
    <property type="entry name" value="NusB"/>
    <property type="match status" value="1"/>
</dbReference>
<dbReference type="Pfam" id="PF01029">
    <property type="entry name" value="NusB"/>
    <property type="match status" value="1"/>
</dbReference>
<dbReference type="RefSeq" id="WP_071061871.1">
    <property type="nucleotide sequence ID" value="NZ_MKIE01000002.1"/>
</dbReference>
<dbReference type="EMBL" id="MKIE01000002">
    <property type="protein sequence ID" value="OHW62989.1"/>
    <property type="molecule type" value="Genomic_DNA"/>
</dbReference>